<comment type="caution">
    <text evidence="2">The sequence shown here is derived from an EMBL/GenBank/DDBJ whole genome shotgun (WGS) entry which is preliminary data.</text>
</comment>
<feature type="transmembrane region" description="Helical" evidence="1">
    <location>
        <begin position="473"/>
        <end position="490"/>
    </location>
</feature>
<protein>
    <submittedName>
        <fullName evidence="2">Uncharacterized protein</fullName>
    </submittedName>
</protein>
<dbReference type="Proteomes" id="UP000813462">
    <property type="component" value="Unassembled WGS sequence"/>
</dbReference>
<keyword evidence="1" id="KW-0812">Transmembrane</keyword>
<sequence length="628" mass="70656">MTNWRRVLKSVQALVAHSLLFCFTLLLVFKLDSVVAYSWWFIGLRVENRVAGLELGGYALMCLRMIIFFPLWTFHAVVARGRFSLPAPSIPHNRHWAPCHAVVATPLLIAFELLLCIYLESVHVIGVPAVNLKVVFLPLLAFEIIILIDNFRMCRALMPGDDESLSDEAIWETLPVGLIILALIDGTHFWVAISMIFFVAATIFTLLKLCGDVGALGWWDLFINFGYSSCNYAVILTLVIAPFCGGAVNGEALKFHFEAFGAKENLFFSSSCSIAECFAFLVCTKWSNPVIHRNSHNREVSSSSTSIRYLDWNSGLVVSPEEDQHQDRVCGIQDVGGHIMKIPIIGFQVLLCMRLEGTPATARNIPLPVLFSPIFFLQGAGILFAASRLVEKLVLLLHSGSSTGMYFRFSSRAHDCMGFLHHGSRLLGWWSIDEGSREEQARLFQEGASGYNTFSGYPPDIVKKMPKRDLAEEVIYIYICIYVHMSGFVIEEHKKKPKKNKNKKIKSDFFLSGDFKQLWGNKQKLQNTASRSLRDFKINIGAEYEDLSFILGFACLNVVYVVLVRKKCYVGFASREKSVWSCYLVGIASSAVPAVRSVRSAQFAVFLSRSACLYMMFRYLTCPSFLRN</sequence>
<proteinExistence type="predicted"/>
<evidence type="ECO:0000256" key="1">
    <source>
        <dbReference type="SAM" id="Phobius"/>
    </source>
</evidence>
<dbReference type="PANTHER" id="PTHR46859">
    <property type="entry name" value="TRANSMEMBRANE FRAGILE-X-F-ASSOCIATED PROTEIN"/>
    <property type="match status" value="1"/>
</dbReference>
<feature type="transmembrane region" description="Helical" evidence="1">
    <location>
        <begin position="57"/>
        <end position="78"/>
    </location>
</feature>
<evidence type="ECO:0000313" key="3">
    <source>
        <dbReference type="Proteomes" id="UP000813462"/>
    </source>
</evidence>
<feature type="transmembrane region" description="Helical" evidence="1">
    <location>
        <begin position="190"/>
        <end position="209"/>
    </location>
</feature>
<dbReference type="AlphaFoldDB" id="A0A978VEK7"/>
<feature type="transmembrane region" description="Helical" evidence="1">
    <location>
        <begin position="547"/>
        <end position="565"/>
    </location>
</feature>
<dbReference type="EMBL" id="JAEACU010000005">
    <property type="protein sequence ID" value="KAH7528796.1"/>
    <property type="molecule type" value="Genomic_DNA"/>
</dbReference>
<evidence type="ECO:0000313" key="2">
    <source>
        <dbReference type="EMBL" id="KAH7528796.1"/>
    </source>
</evidence>
<organism evidence="2 3">
    <name type="scientific">Ziziphus jujuba var. spinosa</name>
    <dbReference type="NCBI Taxonomy" id="714518"/>
    <lineage>
        <taxon>Eukaryota</taxon>
        <taxon>Viridiplantae</taxon>
        <taxon>Streptophyta</taxon>
        <taxon>Embryophyta</taxon>
        <taxon>Tracheophyta</taxon>
        <taxon>Spermatophyta</taxon>
        <taxon>Magnoliopsida</taxon>
        <taxon>eudicotyledons</taxon>
        <taxon>Gunneridae</taxon>
        <taxon>Pentapetalae</taxon>
        <taxon>rosids</taxon>
        <taxon>fabids</taxon>
        <taxon>Rosales</taxon>
        <taxon>Rhamnaceae</taxon>
        <taxon>Paliureae</taxon>
        <taxon>Ziziphus</taxon>
    </lineage>
</organism>
<dbReference type="Pfam" id="PF10269">
    <property type="entry name" value="Tmemb_185A"/>
    <property type="match status" value="2"/>
</dbReference>
<keyword evidence="1" id="KW-0472">Membrane</keyword>
<keyword evidence="1" id="KW-1133">Transmembrane helix</keyword>
<feature type="transmembrane region" description="Helical" evidence="1">
    <location>
        <begin position="99"/>
        <end position="119"/>
    </location>
</feature>
<dbReference type="InterPro" id="IPR019396">
    <property type="entry name" value="TM_Fragile-X-F-assoc"/>
</dbReference>
<name>A0A978VEK7_ZIZJJ</name>
<accession>A0A978VEK7</accession>
<reference evidence="2" key="1">
    <citation type="journal article" date="2021" name="Front. Plant Sci.">
        <title>Chromosome-Scale Genome Assembly for Chinese Sour Jujube and Insights Into Its Genome Evolution and Domestication Signature.</title>
        <authorList>
            <person name="Shen L.-Y."/>
            <person name="Luo H."/>
            <person name="Wang X.-L."/>
            <person name="Wang X.-M."/>
            <person name="Qiu X.-J."/>
            <person name="Liu H."/>
            <person name="Zhou S.-S."/>
            <person name="Jia K.-H."/>
            <person name="Nie S."/>
            <person name="Bao Y.-T."/>
            <person name="Zhang R.-G."/>
            <person name="Yun Q.-Z."/>
            <person name="Chai Y.-H."/>
            <person name="Lu J.-Y."/>
            <person name="Li Y."/>
            <person name="Zhao S.-W."/>
            <person name="Mao J.-F."/>
            <person name="Jia S.-G."/>
            <person name="Mao Y.-M."/>
        </authorList>
    </citation>
    <scope>NUCLEOTIDE SEQUENCE</scope>
    <source>
        <strain evidence="2">AT0</strain>
        <tissue evidence="2">Leaf</tissue>
    </source>
</reference>
<feature type="transmembrane region" description="Helical" evidence="1">
    <location>
        <begin position="125"/>
        <end position="148"/>
    </location>
</feature>
<dbReference type="PANTHER" id="PTHR46859:SF3">
    <property type="entry name" value="RING-TYPE DOMAIN-CONTAINING PROTEIN"/>
    <property type="match status" value="1"/>
</dbReference>
<feature type="transmembrane region" description="Helical" evidence="1">
    <location>
        <begin position="221"/>
        <end position="243"/>
    </location>
</feature>
<gene>
    <name evidence="2" type="ORF">FEM48_Zijuj05G0110300</name>
</gene>